<dbReference type="Proteomes" id="UP000190166">
    <property type="component" value="Unassembled WGS sequence"/>
</dbReference>
<dbReference type="EMBL" id="FUZZ01000005">
    <property type="protein sequence ID" value="SKD09721.1"/>
    <property type="molecule type" value="Genomic_DNA"/>
</dbReference>
<keyword evidence="1" id="KW-1133">Transmembrane helix</keyword>
<accession>A0A1T5PAI4</accession>
<proteinExistence type="predicted"/>
<evidence type="ECO:0000256" key="1">
    <source>
        <dbReference type="SAM" id="Phobius"/>
    </source>
</evidence>
<evidence type="ECO:0000313" key="2">
    <source>
        <dbReference type="EMBL" id="SKD09721.1"/>
    </source>
</evidence>
<feature type="transmembrane region" description="Helical" evidence="1">
    <location>
        <begin position="51"/>
        <end position="70"/>
    </location>
</feature>
<keyword evidence="3" id="KW-1185">Reference proteome</keyword>
<gene>
    <name evidence="2" type="ORF">SAMN05660461_5613</name>
</gene>
<dbReference type="AlphaFoldDB" id="A0A1T5PAI4"/>
<keyword evidence="1" id="KW-0812">Transmembrane</keyword>
<dbReference type="STRING" id="393003.SAMN05660461_5613"/>
<reference evidence="2 3" key="1">
    <citation type="submission" date="2017-02" db="EMBL/GenBank/DDBJ databases">
        <authorList>
            <person name="Peterson S.W."/>
        </authorList>
    </citation>
    <scope>NUCLEOTIDE SEQUENCE [LARGE SCALE GENOMIC DNA]</scope>
    <source>
        <strain evidence="2 3">DSM 18108</strain>
    </source>
</reference>
<feature type="transmembrane region" description="Helical" evidence="1">
    <location>
        <begin position="27"/>
        <end position="45"/>
    </location>
</feature>
<evidence type="ECO:0000313" key="3">
    <source>
        <dbReference type="Proteomes" id="UP000190166"/>
    </source>
</evidence>
<evidence type="ECO:0008006" key="4">
    <source>
        <dbReference type="Google" id="ProtNLM"/>
    </source>
</evidence>
<name>A0A1T5PAI4_9BACT</name>
<keyword evidence="1" id="KW-0472">Membrane</keyword>
<organism evidence="2 3">
    <name type="scientific">Chitinophaga ginsengisegetis</name>
    <dbReference type="NCBI Taxonomy" id="393003"/>
    <lineage>
        <taxon>Bacteria</taxon>
        <taxon>Pseudomonadati</taxon>
        <taxon>Bacteroidota</taxon>
        <taxon>Chitinophagia</taxon>
        <taxon>Chitinophagales</taxon>
        <taxon>Chitinophagaceae</taxon>
        <taxon>Chitinophaga</taxon>
    </lineage>
</organism>
<sequence length="86" mass="9697">MAEIQIMNLSSTDTNDLLKRKSRIQGMLAGFLVLCMIMIVCVLMIKEKKVVYIAPMFSLSLVFFPLFQQLKAIKKELQSRAAASAK</sequence>
<protein>
    <recommendedName>
        <fullName evidence="4">Redox-active disulfide protein 2</fullName>
    </recommendedName>
</protein>